<dbReference type="SUPFAM" id="SSF82649">
    <property type="entry name" value="SufE/NifU"/>
    <property type="match status" value="1"/>
</dbReference>
<name>A0A7C4AGD8_9BACT</name>
<proteinExistence type="predicted"/>
<comment type="caution">
    <text evidence="1">The sequence shown here is derived from an EMBL/GenBank/DDBJ whole genome shotgun (WGS) entry which is preliminary data.</text>
</comment>
<protein>
    <recommendedName>
        <fullName evidence="2">NIF system FeS cluster assembly NifU N-terminal domain-containing protein</fullName>
    </recommendedName>
</protein>
<reference evidence="1" key="1">
    <citation type="journal article" date="2020" name="mSystems">
        <title>Genome- and Community-Level Interaction Insights into Carbon Utilization and Element Cycling Functions of Hydrothermarchaeota in Hydrothermal Sediment.</title>
        <authorList>
            <person name="Zhou Z."/>
            <person name="Liu Y."/>
            <person name="Xu W."/>
            <person name="Pan J."/>
            <person name="Luo Z.H."/>
            <person name="Li M."/>
        </authorList>
    </citation>
    <scope>NUCLEOTIDE SEQUENCE [LARGE SCALE GENOMIC DNA]</scope>
    <source>
        <strain evidence="1">SpSt-413</strain>
    </source>
</reference>
<dbReference type="Gene3D" id="3.90.1010.10">
    <property type="match status" value="1"/>
</dbReference>
<sequence>MCAKRTYKHDDLVKPLDRFSAKSVYGSTFCKRPIAVQILVENDTLKDVGGSVDCSYSRQCLGTLISLVKGMDVDSAWAFSSDELKSNLEYIDPISDCDTYVVAAFRLALRNWEKRV</sequence>
<evidence type="ECO:0000313" key="1">
    <source>
        <dbReference type="EMBL" id="HGG92056.1"/>
    </source>
</evidence>
<organism evidence="1">
    <name type="scientific">Fundidesulfovibrio putealis</name>
    <dbReference type="NCBI Taxonomy" id="270496"/>
    <lineage>
        <taxon>Bacteria</taxon>
        <taxon>Pseudomonadati</taxon>
        <taxon>Thermodesulfobacteriota</taxon>
        <taxon>Desulfovibrionia</taxon>
        <taxon>Desulfovibrionales</taxon>
        <taxon>Desulfovibrionaceae</taxon>
        <taxon>Fundidesulfovibrio</taxon>
    </lineage>
</organism>
<dbReference type="EMBL" id="DSRP01000262">
    <property type="protein sequence ID" value="HGG92056.1"/>
    <property type="molecule type" value="Genomic_DNA"/>
</dbReference>
<accession>A0A7C4AGD8</accession>
<evidence type="ECO:0008006" key="2">
    <source>
        <dbReference type="Google" id="ProtNLM"/>
    </source>
</evidence>
<gene>
    <name evidence="1" type="ORF">ENR59_03800</name>
</gene>
<dbReference type="AlphaFoldDB" id="A0A7C4AGD8"/>